<dbReference type="OrthoDB" id="7409988at2"/>
<evidence type="ECO:0000256" key="1">
    <source>
        <dbReference type="SAM" id="SignalP"/>
    </source>
</evidence>
<dbReference type="RefSeq" id="WP_086437348.1">
    <property type="nucleotide sequence ID" value="NZ_FXWG01000002.1"/>
</dbReference>
<proteinExistence type="predicted"/>
<keyword evidence="3" id="KW-1185">Reference proteome</keyword>
<gene>
    <name evidence="2" type="ORF">SAMN06297468_1431</name>
</gene>
<feature type="chain" id="PRO_5012531733" description="DUF2059 domain-containing protein" evidence="1">
    <location>
        <begin position="25"/>
        <end position="275"/>
    </location>
</feature>
<name>A0A1Y6F342_9SPHN</name>
<reference evidence="3" key="1">
    <citation type="submission" date="2017-04" db="EMBL/GenBank/DDBJ databases">
        <authorList>
            <person name="Varghese N."/>
            <person name="Submissions S."/>
        </authorList>
    </citation>
    <scope>NUCLEOTIDE SEQUENCE [LARGE SCALE GENOMIC DNA]</scope>
</reference>
<accession>A0A1Y6F342</accession>
<protein>
    <recommendedName>
        <fullName evidence="4">DUF2059 domain-containing protein</fullName>
    </recommendedName>
</protein>
<dbReference type="Proteomes" id="UP000194420">
    <property type="component" value="Unassembled WGS sequence"/>
</dbReference>
<organism evidence="2 3">
    <name type="scientific">Altererythrobacter xiamenensis</name>
    <dbReference type="NCBI Taxonomy" id="1316679"/>
    <lineage>
        <taxon>Bacteria</taxon>
        <taxon>Pseudomonadati</taxon>
        <taxon>Pseudomonadota</taxon>
        <taxon>Alphaproteobacteria</taxon>
        <taxon>Sphingomonadales</taxon>
        <taxon>Erythrobacteraceae</taxon>
        <taxon>Altererythrobacter</taxon>
    </lineage>
</organism>
<dbReference type="EMBL" id="FXWG01000002">
    <property type="protein sequence ID" value="SMQ69207.1"/>
    <property type="molecule type" value="Genomic_DNA"/>
</dbReference>
<evidence type="ECO:0008006" key="4">
    <source>
        <dbReference type="Google" id="ProtNLM"/>
    </source>
</evidence>
<sequence>MKSLKNTLLVAGASLSLFAAPVHAQDDAAAGPDAEMMEAMRTMFPVEPLTAEEQSRLPMARSIIDKMIPPGTLGEMMGGMFDSMFGPLMQMATSNPTGDVARQLGMEASELDLGEEQAVELANILDPAWRERNEAMATVMPELMKGMMATMEPPMRKAMSEAYAIYFTDQELADIDAFFSTPSGLSYARKSFAMGSDPRILGASMEALPAMMESMADIEAQMEAATAALPAAKSWDELSAAERARISELTGLEQGEIEENMTFAAELEAMKEASE</sequence>
<evidence type="ECO:0000313" key="2">
    <source>
        <dbReference type="EMBL" id="SMQ69207.1"/>
    </source>
</evidence>
<dbReference type="AlphaFoldDB" id="A0A1Y6F342"/>
<keyword evidence="1" id="KW-0732">Signal</keyword>
<feature type="signal peptide" evidence="1">
    <location>
        <begin position="1"/>
        <end position="24"/>
    </location>
</feature>
<evidence type="ECO:0000313" key="3">
    <source>
        <dbReference type="Proteomes" id="UP000194420"/>
    </source>
</evidence>